<comment type="caution">
    <text evidence="1">The sequence shown here is derived from an EMBL/GenBank/DDBJ whole genome shotgun (WGS) entry which is preliminary data.</text>
</comment>
<name>A0ACB8FPL2_9SAUR</name>
<accession>A0ACB8FPL2</accession>
<reference evidence="1" key="1">
    <citation type="submission" date="2021-08" db="EMBL/GenBank/DDBJ databases">
        <title>The first chromosome-level gecko genome reveals the dynamic sex chromosomes of Neotropical dwarf geckos (Sphaerodactylidae: Sphaerodactylus).</title>
        <authorList>
            <person name="Pinto B.J."/>
            <person name="Keating S.E."/>
            <person name="Gamble T."/>
        </authorList>
    </citation>
    <scope>NUCLEOTIDE SEQUENCE</scope>
    <source>
        <strain evidence="1">TG3544</strain>
    </source>
</reference>
<sequence>MDFDLENINYIFISLFFHKARACVPGSHLIFTKTLKSRLGYMSVNGTGHSGNIMSELDIESTWRPKHLFVIIAGLSCRSQFDMIMHCPNLTLTYNSTHPTGRVAT</sequence>
<dbReference type="Proteomes" id="UP000827872">
    <property type="component" value="Linkage Group LG06"/>
</dbReference>
<organism evidence="1 2">
    <name type="scientific">Sphaerodactylus townsendi</name>
    <dbReference type="NCBI Taxonomy" id="933632"/>
    <lineage>
        <taxon>Eukaryota</taxon>
        <taxon>Metazoa</taxon>
        <taxon>Chordata</taxon>
        <taxon>Craniata</taxon>
        <taxon>Vertebrata</taxon>
        <taxon>Euteleostomi</taxon>
        <taxon>Lepidosauria</taxon>
        <taxon>Squamata</taxon>
        <taxon>Bifurcata</taxon>
        <taxon>Gekkota</taxon>
        <taxon>Sphaerodactylidae</taxon>
        <taxon>Sphaerodactylus</taxon>
    </lineage>
</organism>
<protein>
    <submittedName>
        <fullName evidence="1">Uncharacterized protein</fullName>
    </submittedName>
</protein>
<evidence type="ECO:0000313" key="2">
    <source>
        <dbReference type="Proteomes" id="UP000827872"/>
    </source>
</evidence>
<keyword evidence="2" id="KW-1185">Reference proteome</keyword>
<dbReference type="EMBL" id="CM037619">
    <property type="protein sequence ID" value="KAH8007314.1"/>
    <property type="molecule type" value="Genomic_DNA"/>
</dbReference>
<evidence type="ECO:0000313" key="1">
    <source>
        <dbReference type="EMBL" id="KAH8007314.1"/>
    </source>
</evidence>
<proteinExistence type="predicted"/>
<gene>
    <name evidence="1" type="ORF">K3G42_020018</name>
</gene>